<dbReference type="Pfam" id="PF11104">
    <property type="entry name" value="PilM_2"/>
    <property type="match status" value="1"/>
</dbReference>
<comment type="caution">
    <text evidence="1">The sequence shown here is derived from an EMBL/GenBank/DDBJ whole genome shotgun (WGS) entry which is preliminary data.</text>
</comment>
<organism evidence="1 2">
    <name type="scientific">Paraeggerthella hongkongensis</name>
    <dbReference type="NCBI Taxonomy" id="230658"/>
    <lineage>
        <taxon>Bacteria</taxon>
        <taxon>Bacillati</taxon>
        <taxon>Actinomycetota</taxon>
        <taxon>Coriobacteriia</taxon>
        <taxon>Eggerthellales</taxon>
        <taxon>Eggerthellaceae</taxon>
        <taxon>Paraeggerthella</taxon>
    </lineage>
</organism>
<dbReference type="InterPro" id="IPR043129">
    <property type="entry name" value="ATPase_NBD"/>
</dbReference>
<dbReference type="RefSeq" id="WP_123191590.1">
    <property type="nucleotide sequence ID" value="NZ_QICD01000004.1"/>
</dbReference>
<name>A0A3N0BGN3_9ACTN</name>
<dbReference type="InterPro" id="IPR050696">
    <property type="entry name" value="FtsA/MreB"/>
</dbReference>
<dbReference type="EMBL" id="QICD01000004">
    <property type="protein sequence ID" value="RNL47085.1"/>
    <property type="molecule type" value="Genomic_DNA"/>
</dbReference>
<dbReference type="Gene3D" id="3.30.1490.300">
    <property type="match status" value="1"/>
</dbReference>
<keyword evidence="2" id="KW-1185">Reference proteome</keyword>
<reference evidence="2" key="1">
    <citation type="submission" date="2018-05" db="EMBL/GenBank/DDBJ databases">
        <title>Genome Sequencing of selected type strains of the family Eggerthellaceae.</title>
        <authorList>
            <person name="Danylec N."/>
            <person name="Stoll D.A."/>
            <person name="Doetsch A."/>
            <person name="Huch M."/>
        </authorList>
    </citation>
    <scope>NUCLEOTIDE SEQUENCE [LARGE SCALE GENOMIC DNA]</scope>
    <source>
        <strain evidence="2">DSM 16106</strain>
    </source>
</reference>
<dbReference type="PANTHER" id="PTHR32432:SF3">
    <property type="entry name" value="ETHANOLAMINE UTILIZATION PROTEIN EUTJ"/>
    <property type="match status" value="1"/>
</dbReference>
<dbReference type="OrthoDB" id="1926201at2"/>
<accession>A0A3N0BGN3</accession>
<dbReference type="CDD" id="cd24049">
    <property type="entry name" value="ASKHA_NBD_PilM"/>
    <property type="match status" value="1"/>
</dbReference>
<gene>
    <name evidence="1" type="ORF">DMP08_03425</name>
</gene>
<evidence type="ECO:0000313" key="2">
    <source>
        <dbReference type="Proteomes" id="UP000278632"/>
    </source>
</evidence>
<dbReference type="Proteomes" id="UP000278632">
    <property type="component" value="Unassembled WGS sequence"/>
</dbReference>
<evidence type="ECO:0000313" key="1">
    <source>
        <dbReference type="EMBL" id="RNL47085.1"/>
    </source>
</evidence>
<proteinExistence type="predicted"/>
<dbReference type="AlphaFoldDB" id="A0A3N0BGN3"/>
<dbReference type="Gene3D" id="3.30.420.40">
    <property type="match status" value="2"/>
</dbReference>
<sequence length="330" mass="36308">MGKTCTGVDIGESSIKLAVCEGDVVKKVVVESLPEGLVVDGRIVSRDAMADFIKSLAKSVGGVSRDVALVLPAADNLVRRLTLPAMAEKELKLNLPYEFRDYIAQGKDRYLYDYAVLSMNEAPDGTPETMDLLAVASPRQTIADFEELFRCAGLRLRVALPEQAAFQNLIRKNPIAFQNCCVIDFSYRATKLHFFLDGMYDVARSIEIGGMDIDRALARERGVDEHVAVKYKLADFEDAQHSEEVRSIYASIAVELGRALNFYSFNNPTTAIEVAYCCGGGALLEPLMETVDAHTNIELRPIIDLMPFTTSDRDLRALCPAAVGATRNAR</sequence>
<dbReference type="SUPFAM" id="SSF53067">
    <property type="entry name" value="Actin-like ATPase domain"/>
    <property type="match status" value="2"/>
</dbReference>
<dbReference type="PANTHER" id="PTHR32432">
    <property type="entry name" value="CELL DIVISION PROTEIN FTSA-RELATED"/>
    <property type="match status" value="1"/>
</dbReference>
<dbReference type="InterPro" id="IPR005883">
    <property type="entry name" value="PilM"/>
</dbReference>
<protein>
    <submittedName>
        <fullName evidence="1">Pilus assembly protein PilM</fullName>
    </submittedName>
</protein>